<keyword evidence="4" id="KW-1185">Reference proteome</keyword>
<dbReference type="Gene3D" id="3.20.20.100">
    <property type="entry name" value="NADP-dependent oxidoreductase domain"/>
    <property type="match status" value="1"/>
</dbReference>
<reference evidence="3 4" key="1">
    <citation type="submission" date="2017-03" db="EMBL/GenBank/DDBJ databases">
        <title>New species Polynucleobacter sp. MWH-EgelM1-30-B4.</title>
        <authorList>
            <person name="Hahn M.W."/>
        </authorList>
    </citation>
    <scope>NUCLEOTIDE SEQUENCE [LARGE SCALE GENOMIC DNA]</scope>
    <source>
        <strain evidence="3 4">MWH-EgelM1-30-B4</strain>
    </source>
</reference>
<dbReference type="OrthoDB" id="8563187at2"/>
<dbReference type="PANTHER" id="PTHR43312:SF1">
    <property type="entry name" value="NADP-DEPENDENT OXIDOREDUCTASE DOMAIN-CONTAINING PROTEIN"/>
    <property type="match status" value="1"/>
</dbReference>
<proteinExistence type="predicted"/>
<dbReference type="InterPro" id="IPR023210">
    <property type="entry name" value="NADP_OxRdtase_dom"/>
</dbReference>
<dbReference type="PANTHER" id="PTHR43312">
    <property type="entry name" value="D-THREO-ALDOSE 1-DEHYDROGENASE"/>
    <property type="match status" value="1"/>
</dbReference>
<keyword evidence="1" id="KW-0732">Signal</keyword>
<dbReference type="CDD" id="cd19095">
    <property type="entry name" value="AKR_PA4992-like"/>
    <property type="match status" value="1"/>
</dbReference>
<protein>
    <submittedName>
        <fullName evidence="3">Aldo/keto reductase</fullName>
    </submittedName>
</protein>
<accession>A0A210S0E0</accession>
<organism evidence="3 4">
    <name type="scientific">Polynucleobacter hirudinilacicola</name>
    <dbReference type="NCBI Taxonomy" id="1743166"/>
    <lineage>
        <taxon>Bacteria</taxon>
        <taxon>Pseudomonadati</taxon>
        <taxon>Pseudomonadota</taxon>
        <taxon>Betaproteobacteria</taxon>
        <taxon>Burkholderiales</taxon>
        <taxon>Burkholderiaceae</taxon>
        <taxon>Polynucleobacter</taxon>
    </lineage>
</organism>
<feature type="domain" description="NADP-dependent oxidoreductase" evidence="2">
    <location>
        <begin position="58"/>
        <end position="310"/>
    </location>
</feature>
<sequence>MTELIKPNRRDFFKTIGLTAAASALPMALMPTGSAIAQSNSGVITRKIPRSGELLPAIGLGTYLTFDLLPGTPRNNIREVIKRFWDGGGRVFDTSPLYGTGEISVGDFATAMGINDQMFIANKIWSTGDFLADDSHAKKSFEQSQERLWREKIDLMQVHSLVNVDQIVPVLKNWKREGKIRYVGVTHHEIPYFNALAMQVERNDLDFVQVHYSIQMRLAEDRILPAAMDKGTAVLVNMPFEKARLFKLVEGRPLPDFAKEFDCRNWAEFFLKWVISHPAITCAIPATSNPDHQTENNRAMRGKLPDQEMRIRMVKFMETIPGFDKLQEMPAYPGKAYNGYIRRAMNARAALAK</sequence>
<dbReference type="InterPro" id="IPR036812">
    <property type="entry name" value="NAD(P)_OxRdtase_dom_sf"/>
</dbReference>
<evidence type="ECO:0000256" key="1">
    <source>
        <dbReference type="SAM" id="SignalP"/>
    </source>
</evidence>
<dbReference type="EMBL" id="NAIA01000001">
    <property type="protein sequence ID" value="OWF66723.1"/>
    <property type="molecule type" value="Genomic_DNA"/>
</dbReference>
<dbReference type="InterPro" id="IPR053135">
    <property type="entry name" value="AKR2_Oxidoreductase"/>
</dbReference>
<feature type="chain" id="PRO_5012374528" evidence="1">
    <location>
        <begin position="38"/>
        <end position="353"/>
    </location>
</feature>
<evidence type="ECO:0000313" key="3">
    <source>
        <dbReference type="EMBL" id="OWF66723.1"/>
    </source>
</evidence>
<dbReference type="AlphaFoldDB" id="A0A210S0E0"/>
<dbReference type="RefSeq" id="WP_087908745.1">
    <property type="nucleotide sequence ID" value="NZ_NAIA01000001.1"/>
</dbReference>
<feature type="signal peptide" evidence="1">
    <location>
        <begin position="1"/>
        <end position="37"/>
    </location>
</feature>
<dbReference type="SUPFAM" id="SSF51430">
    <property type="entry name" value="NAD(P)-linked oxidoreductase"/>
    <property type="match status" value="1"/>
</dbReference>
<comment type="caution">
    <text evidence="3">The sequence shown here is derived from an EMBL/GenBank/DDBJ whole genome shotgun (WGS) entry which is preliminary data.</text>
</comment>
<evidence type="ECO:0000259" key="2">
    <source>
        <dbReference type="Pfam" id="PF00248"/>
    </source>
</evidence>
<dbReference type="InterPro" id="IPR006311">
    <property type="entry name" value="TAT_signal"/>
</dbReference>
<gene>
    <name evidence="3" type="ORF">B6A14_01735</name>
</gene>
<dbReference type="Pfam" id="PF00248">
    <property type="entry name" value="Aldo_ket_red"/>
    <property type="match status" value="1"/>
</dbReference>
<evidence type="ECO:0000313" key="4">
    <source>
        <dbReference type="Proteomes" id="UP000196880"/>
    </source>
</evidence>
<dbReference type="PROSITE" id="PS51318">
    <property type="entry name" value="TAT"/>
    <property type="match status" value="1"/>
</dbReference>
<name>A0A210S0E0_9BURK</name>
<dbReference type="Proteomes" id="UP000196880">
    <property type="component" value="Unassembled WGS sequence"/>
</dbReference>